<dbReference type="Proteomes" id="UP000316030">
    <property type="component" value="Unassembled WGS sequence"/>
</dbReference>
<evidence type="ECO:0000313" key="7">
    <source>
        <dbReference type="Proteomes" id="UP000316030"/>
    </source>
</evidence>
<keyword evidence="7" id="KW-1185">Reference proteome</keyword>
<dbReference type="PIRSF" id="PIRSF033913">
    <property type="entry name" value="S-S_format_DsbB"/>
    <property type="match status" value="1"/>
</dbReference>
<evidence type="ECO:0000256" key="3">
    <source>
        <dbReference type="ARBA" id="ARBA00022989"/>
    </source>
</evidence>
<name>A0A521ETS1_9RHOB</name>
<dbReference type="GO" id="GO:0016020">
    <property type="term" value="C:membrane"/>
    <property type="evidence" value="ECO:0007669"/>
    <property type="project" value="UniProtKB-SubCell"/>
</dbReference>
<dbReference type="AlphaFoldDB" id="A0A521ETS1"/>
<dbReference type="RefSeq" id="WP_142494047.1">
    <property type="nucleotide sequence ID" value="NZ_FXTO01000019.1"/>
</dbReference>
<feature type="transmembrane region" description="Helical" evidence="5">
    <location>
        <begin position="7"/>
        <end position="29"/>
    </location>
</feature>
<dbReference type="EMBL" id="FXTO01000019">
    <property type="protein sequence ID" value="SMO87312.1"/>
    <property type="molecule type" value="Genomic_DNA"/>
</dbReference>
<protein>
    <submittedName>
        <fullName evidence="6">Disulfide bond formation protein DsbB</fullName>
    </submittedName>
</protein>
<dbReference type="InterPro" id="IPR023380">
    <property type="entry name" value="DsbB-like_sf"/>
</dbReference>
<proteinExistence type="predicted"/>
<organism evidence="6 7">
    <name type="scientific">Thalassovita litoralis</name>
    <dbReference type="NCBI Taxonomy" id="1010611"/>
    <lineage>
        <taxon>Bacteria</taxon>
        <taxon>Pseudomonadati</taxon>
        <taxon>Pseudomonadota</taxon>
        <taxon>Alphaproteobacteria</taxon>
        <taxon>Rhodobacterales</taxon>
        <taxon>Roseobacteraceae</taxon>
        <taxon>Thalassovita</taxon>
    </lineage>
</organism>
<keyword evidence="3 5" id="KW-1133">Transmembrane helix</keyword>
<comment type="subcellular location">
    <subcellularLocation>
        <location evidence="1">Membrane</location>
        <topology evidence="1">Multi-pass membrane protein</topology>
    </subcellularLocation>
</comment>
<keyword evidence="4 5" id="KW-0472">Membrane</keyword>
<dbReference type="InterPro" id="IPR003752">
    <property type="entry name" value="DiS_bond_form_DsbB/BdbC"/>
</dbReference>
<feature type="transmembrane region" description="Helical" evidence="5">
    <location>
        <begin position="62"/>
        <end position="82"/>
    </location>
</feature>
<sequence>MTLDRKTLISLAAAGSAGLLGGAFVFQFLGYAPCEMCLWQRWPHAAAILIGVLALAAPSRLLCWLGALAAAITGGLGVYHTGVERDWWEGPTSCTGSGGMDAGNLLSLDGPKLVLCDQVAWDLFGVSMASWNAIFSFGLMVLWIMAARAKT</sequence>
<dbReference type="SUPFAM" id="SSF158442">
    <property type="entry name" value="DsbB-like"/>
    <property type="match status" value="1"/>
</dbReference>
<accession>A0A521ETS1</accession>
<dbReference type="Gene3D" id="1.20.1550.10">
    <property type="entry name" value="DsbB-like"/>
    <property type="match status" value="1"/>
</dbReference>
<feature type="transmembrane region" description="Helical" evidence="5">
    <location>
        <begin position="129"/>
        <end position="147"/>
    </location>
</feature>
<dbReference type="OrthoDB" id="9808637at2"/>
<evidence type="ECO:0000256" key="4">
    <source>
        <dbReference type="ARBA" id="ARBA00023136"/>
    </source>
</evidence>
<dbReference type="GO" id="GO:0015035">
    <property type="term" value="F:protein-disulfide reductase activity"/>
    <property type="evidence" value="ECO:0007669"/>
    <property type="project" value="InterPro"/>
</dbReference>
<keyword evidence="2 5" id="KW-0812">Transmembrane</keyword>
<evidence type="ECO:0000313" key="6">
    <source>
        <dbReference type="EMBL" id="SMO87312.1"/>
    </source>
</evidence>
<reference evidence="6 7" key="1">
    <citation type="submission" date="2017-05" db="EMBL/GenBank/DDBJ databases">
        <authorList>
            <person name="Varghese N."/>
            <person name="Submissions S."/>
        </authorList>
    </citation>
    <scope>NUCLEOTIDE SEQUENCE [LARGE SCALE GENOMIC DNA]</scope>
    <source>
        <strain evidence="6 7">DSM 29506</strain>
    </source>
</reference>
<evidence type="ECO:0000256" key="5">
    <source>
        <dbReference type="SAM" id="Phobius"/>
    </source>
</evidence>
<feature type="transmembrane region" description="Helical" evidence="5">
    <location>
        <begin position="41"/>
        <end position="57"/>
    </location>
</feature>
<dbReference type="GO" id="GO:0006457">
    <property type="term" value="P:protein folding"/>
    <property type="evidence" value="ECO:0007669"/>
    <property type="project" value="InterPro"/>
</dbReference>
<dbReference type="Pfam" id="PF02600">
    <property type="entry name" value="DsbB"/>
    <property type="match status" value="1"/>
</dbReference>
<dbReference type="InterPro" id="IPR024199">
    <property type="entry name" value="Uncharacterised_DsbB"/>
</dbReference>
<evidence type="ECO:0000256" key="1">
    <source>
        <dbReference type="ARBA" id="ARBA00004141"/>
    </source>
</evidence>
<evidence type="ECO:0000256" key="2">
    <source>
        <dbReference type="ARBA" id="ARBA00022692"/>
    </source>
</evidence>
<gene>
    <name evidence="6" type="ORF">SAMN06265173_11957</name>
</gene>